<dbReference type="AlphaFoldDB" id="A0AAJ1BJM7"/>
<keyword evidence="1" id="KW-0813">Transport</keyword>
<dbReference type="CDD" id="cd03225">
    <property type="entry name" value="ABC_cobalt_CbiO_domain1"/>
    <property type="match status" value="1"/>
</dbReference>
<gene>
    <name evidence="5" type="ORF">MJ923_17130</name>
</gene>
<dbReference type="RefSeq" id="WP_240592129.1">
    <property type="nucleotide sequence ID" value="NZ_JAKUDL010000007.1"/>
</dbReference>
<evidence type="ECO:0000256" key="2">
    <source>
        <dbReference type="ARBA" id="ARBA00022741"/>
    </source>
</evidence>
<keyword evidence="6" id="KW-1185">Reference proteome</keyword>
<evidence type="ECO:0000313" key="6">
    <source>
        <dbReference type="Proteomes" id="UP001297581"/>
    </source>
</evidence>
<keyword evidence="3 5" id="KW-0067">ATP-binding</keyword>
<organism evidence="5 6">
    <name type="scientific">Shewanella zhuhaiensis</name>
    <dbReference type="NCBI Taxonomy" id="2919576"/>
    <lineage>
        <taxon>Bacteria</taxon>
        <taxon>Pseudomonadati</taxon>
        <taxon>Pseudomonadota</taxon>
        <taxon>Gammaproteobacteria</taxon>
        <taxon>Alteromonadales</taxon>
        <taxon>Shewanellaceae</taxon>
        <taxon>Shewanella</taxon>
    </lineage>
</organism>
<name>A0AAJ1BJM7_9GAMM</name>
<dbReference type="GO" id="GO:0043190">
    <property type="term" value="C:ATP-binding cassette (ABC) transporter complex"/>
    <property type="evidence" value="ECO:0007669"/>
    <property type="project" value="TreeGrafter"/>
</dbReference>
<proteinExistence type="predicted"/>
<dbReference type="InterPro" id="IPR003439">
    <property type="entry name" value="ABC_transporter-like_ATP-bd"/>
</dbReference>
<reference evidence="5 6" key="1">
    <citation type="submission" date="2022-02" db="EMBL/GenBank/DDBJ databases">
        <title>The genome sequence of Shewanella sp. 3B26.</title>
        <authorList>
            <person name="Du J."/>
        </authorList>
    </citation>
    <scope>NUCLEOTIDE SEQUENCE [LARGE SCALE GENOMIC DNA]</scope>
    <source>
        <strain evidence="5 6">3B26</strain>
    </source>
</reference>
<evidence type="ECO:0000313" key="5">
    <source>
        <dbReference type="EMBL" id="MCH4296034.1"/>
    </source>
</evidence>
<dbReference type="EMBL" id="JAKUDL010000007">
    <property type="protein sequence ID" value="MCH4296034.1"/>
    <property type="molecule type" value="Genomic_DNA"/>
</dbReference>
<feature type="domain" description="ABC transporter" evidence="4">
    <location>
        <begin position="233"/>
        <end position="456"/>
    </location>
</feature>
<dbReference type="GO" id="GO:0016887">
    <property type="term" value="F:ATP hydrolysis activity"/>
    <property type="evidence" value="ECO:0007669"/>
    <property type="project" value="InterPro"/>
</dbReference>
<dbReference type="PROSITE" id="PS50893">
    <property type="entry name" value="ABC_TRANSPORTER_2"/>
    <property type="match status" value="2"/>
</dbReference>
<evidence type="ECO:0000256" key="1">
    <source>
        <dbReference type="ARBA" id="ARBA00022448"/>
    </source>
</evidence>
<dbReference type="Gene3D" id="3.40.50.300">
    <property type="entry name" value="P-loop containing nucleotide triphosphate hydrolases"/>
    <property type="match status" value="2"/>
</dbReference>
<dbReference type="InterPro" id="IPR003593">
    <property type="entry name" value="AAA+_ATPase"/>
</dbReference>
<feature type="domain" description="ABC transporter" evidence="4">
    <location>
        <begin position="7"/>
        <end position="237"/>
    </location>
</feature>
<evidence type="ECO:0000256" key="3">
    <source>
        <dbReference type="ARBA" id="ARBA00022840"/>
    </source>
</evidence>
<dbReference type="Proteomes" id="UP001297581">
    <property type="component" value="Unassembled WGS sequence"/>
</dbReference>
<accession>A0AAJ1BJM7</accession>
<comment type="caution">
    <text evidence="5">The sequence shown here is derived from an EMBL/GenBank/DDBJ whole genome shotgun (WGS) entry which is preliminary data.</text>
</comment>
<dbReference type="SUPFAM" id="SSF52540">
    <property type="entry name" value="P-loop containing nucleoside triphosphate hydrolases"/>
    <property type="match status" value="2"/>
</dbReference>
<dbReference type="InterPro" id="IPR015856">
    <property type="entry name" value="ABC_transpr_CbiO/EcfA_su"/>
</dbReference>
<dbReference type="InterPro" id="IPR027417">
    <property type="entry name" value="P-loop_NTPase"/>
</dbReference>
<dbReference type="GO" id="GO:0042626">
    <property type="term" value="F:ATPase-coupled transmembrane transporter activity"/>
    <property type="evidence" value="ECO:0007669"/>
    <property type="project" value="TreeGrafter"/>
</dbReference>
<evidence type="ECO:0000259" key="4">
    <source>
        <dbReference type="PROSITE" id="PS50893"/>
    </source>
</evidence>
<protein>
    <submittedName>
        <fullName evidence="5">ATP-binding cassette domain-containing protein</fullName>
    </submittedName>
</protein>
<dbReference type="InterPro" id="IPR050095">
    <property type="entry name" value="ECF_ABC_transporter_ATP-bd"/>
</dbReference>
<dbReference type="Pfam" id="PF00005">
    <property type="entry name" value="ABC_tran"/>
    <property type="match status" value="2"/>
</dbReference>
<sequence>MSAEALIALEGVGFGYAPDMPLFADVNLRLLPGECHCLLGTTGSGKSTLLYAMAALNERPLIGRVLAGKGVRVALVMQDPQVQLIRRTVGAEVAFGLENIGLAPELMPAKVQAALKRTGLNMPLETRVDTLSLGQKYRLMLASQLVLEPRVLLLDEPWAQLDDAGVTELQAVLAQLKARGMAIVIAEHHPEAFQGLIDKYWQLGQQLVPVAAALSQPQGVGQAADFRAANLGKKVLTIGPFELKPDAKAPPLLVSAAPLSLSRGELSLLVGDNGSGKSTLLKAIAGLLDGTRLPITVNGRKPKPGKGGMALMLQRPCRQLFELSVREELAFGIRHTANSSARVAGMLSFLNISHLGECSPHKLSWGQQHLVLLASLMLTEPAVLLLDDPFAGLDHASLGACLRLLEWYLSEGGTCLLACHRVPQSLATQSCWRIAGGALFADDCGQQPRGRCTEAAP</sequence>
<dbReference type="GO" id="GO:0005524">
    <property type="term" value="F:ATP binding"/>
    <property type="evidence" value="ECO:0007669"/>
    <property type="project" value="UniProtKB-KW"/>
</dbReference>
<dbReference type="SMART" id="SM00382">
    <property type="entry name" value="AAA"/>
    <property type="match status" value="2"/>
</dbReference>
<dbReference type="PANTHER" id="PTHR43553">
    <property type="entry name" value="HEAVY METAL TRANSPORTER"/>
    <property type="match status" value="1"/>
</dbReference>
<keyword evidence="2" id="KW-0547">Nucleotide-binding</keyword>